<dbReference type="Proteomes" id="UP001458946">
    <property type="component" value="Unassembled WGS sequence"/>
</dbReference>
<dbReference type="RefSeq" id="WP_353542180.1">
    <property type="nucleotide sequence ID" value="NZ_BAABRN010000019.1"/>
</dbReference>
<evidence type="ECO:0000256" key="1">
    <source>
        <dbReference type="SAM" id="Phobius"/>
    </source>
</evidence>
<proteinExistence type="predicted"/>
<dbReference type="EMBL" id="BAABRN010000019">
    <property type="protein sequence ID" value="GAA5502207.1"/>
    <property type="molecule type" value="Genomic_DNA"/>
</dbReference>
<comment type="caution">
    <text evidence="3">The sequence shown here is derived from an EMBL/GenBank/DDBJ whole genome shotgun (WGS) entry which is preliminary data.</text>
</comment>
<protein>
    <recommendedName>
        <fullName evidence="2">DUF2231 domain-containing protein</fullName>
    </recommendedName>
</protein>
<sequence>MPTLSQQFEEALADSPAAEQLADTLQPLVQEGVRALPKGVADFLRGEALGHPLHPALVHLPLGGWMVAGVLDLFGGKEGERAADTALLLATVGAVPSVAAGWTDWSSLRGQPRRTGVVHGLMEESAFVLNAASLLARKKGKRGLGKMLSGTALALALAGGMLGGELVYGHRVGVS</sequence>
<organism evidence="3 4">
    <name type="scientific">Deinococcus xinjiangensis</name>
    <dbReference type="NCBI Taxonomy" id="457454"/>
    <lineage>
        <taxon>Bacteria</taxon>
        <taxon>Thermotogati</taxon>
        <taxon>Deinococcota</taxon>
        <taxon>Deinococci</taxon>
        <taxon>Deinococcales</taxon>
        <taxon>Deinococcaceae</taxon>
        <taxon>Deinococcus</taxon>
    </lineage>
</organism>
<evidence type="ECO:0000313" key="3">
    <source>
        <dbReference type="EMBL" id="GAA5502207.1"/>
    </source>
</evidence>
<reference evidence="3 4" key="1">
    <citation type="submission" date="2024-02" db="EMBL/GenBank/DDBJ databases">
        <title>Deinococcus xinjiangensis NBRC 107630.</title>
        <authorList>
            <person name="Ichikawa N."/>
            <person name="Katano-Makiyama Y."/>
            <person name="Hidaka K."/>
        </authorList>
    </citation>
    <scope>NUCLEOTIDE SEQUENCE [LARGE SCALE GENOMIC DNA]</scope>
    <source>
        <strain evidence="3 4">NBRC 107630</strain>
    </source>
</reference>
<feature type="transmembrane region" description="Helical" evidence="1">
    <location>
        <begin position="148"/>
        <end position="168"/>
    </location>
</feature>
<keyword evidence="4" id="KW-1185">Reference proteome</keyword>
<keyword evidence="1" id="KW-0812">Transmembrane</keyword>
<feature type="domain" description="DUF2231" evidence="2">
    <location>
        <begin position="50"/>
        <end position="174"/>
    </location>
</feature>
<evidence type="ECO:0000259" key="2">
    <source>
        <dbReference type="Pfam" id="PF09990"/>
    </source>
</evidence>
<name>A0ABP9VER4_9DEIO</name>
<accession>A0ABP9VER4</accession>
<keyword evidence="1" id="KW-1133">Transmembrane helix</keyword>
<gene>
    <name evidence="3" type="ORF">Dxin01_01946</name>
</gene>
<evidence type="ECO:0000313" key="4">
    <source>
        <dbReference type="Proteomes" id="UP001458946"/>
    </source>
</evidence>
<dbReference type="InterPro" id="IPR019251">
    <property type="entry name" value="DUF2231_TM"/>
</dbReference>
<keyword evidence="1" id="KW-0472">Membrane</keyword>
<dbReference type="Pfam" id="PF09990">
    <property type="entry name" value="DUF2231"/>
    <property type="match status" value="1"/>
</dbReference>